<sequence>MSYFLVLPSLAAVIGAFYTPALRRQWLDYAYSMVIYGAAVPGIFSAILVFYTLFFLRGNLLSVNALIYFLPLLSMGGVFYLVRRKVDFERLPGFGKLSGLMTLIALVCLATLMIYKMVIFVGFVAPIEMLLIIGVVLFIVLKKAVNKISS</sequence>
<evidence type="ECO:0000256" key="1">
    <source>
        <dbReference type="SAM" id="Phobius"/>
    </source>
</evidence>
<keyword evidence="1" id="KW-0472">Membrane</keyword>
<feature type="transmembrane region" description="Helical" evidence="1">
    <location>
        <begin position="6"/>
        <end position="22"/>
    </location>
</feature>
<dbReference type="AlphaFoldDB" id="A0A1Y0IHI4"/>
<accession>A0A1Y0IHI4</accession>
<dbReference type="EMBL" id="CP021425">
    <property type="protein sequence ID" value="ARU58844.1"/>
    <property type="molecule type" value="Genomic_DNA"/>
</dbReference>
<reference evidence="2 3" key="1">
    <citation type="submission" date="2017-05" db="EMBL/GenBank/DDBJ databases">
        <title>Genomic insights into alkan degradation activity of Oleiphilus messinensis.</title>
        <authorList>
            <person name="Kozyavkin S.A."/>
            <person name="Slesarev A.I."/>
            <person name="Golyshin P.N."/>
            <person name="Korzhenkov A."/>
            <person name="Golyshina O.N."/>
            <person name="Toshchakov S.V."/>
        </authorList>
    </citation>
    <scope>NUCLEOTIDE SEQUENCE [LARGE SCALE GENOMIC DNA]</scope>
    <source>
        <strain evidence="2 3">ME102</strain>
    </source>
</reference>
<feature type="transmembrane region" description="Helical" evidence="1">
    <location>
        <begin position="34"/>
        <end position="54"/>
    </location>
</feature>
<name>A0A1Y0IHI4_9GAMM</name>
<organism evidence="2 3">
    <name type="scientific">Oleiphilus messinensis</name>
    <dbReference type="NCBI Taxonomy" id="141451"/>
    <lineage>
        <taxon>Bacteria</taxon>
        <taxon>Pseudomonadati</taxon>
        <taxon>Pseudomonadota</taxon>
        <taxon>Gammaproteobacteria</taxon>
        <taxon>Oceanospirillales</taxon>
        <taxon>Oleiphilaceae</taxon>
        <taxon>Oleiphilus</taxon>
    </lineage>
</organism>
<keyword evidence="3" id="KW-1185">Reference proteome</keyword>
<gene>
    <name evidence="2" type="ORF">OLMES_4856</name>
</gene>
<feature type="transmembrane region" description="Helical" evidence="1">
    <location>
        <begin position="120"/>
        <end position="141"/>
    </location>
</feature>
<dbReference type="Proteomes" id="UP000196027">
    <property type="component" value="Chromosome"/>
</dbReference>
<keyword evidence="1" id="KW-1133">Transmembrane helix</keyword>
<keyword evidence="1" id="KW-0812">Transmembrane</keyword>
<protein>
    <submittedName>
        <fullName evidence="2">Uncharacterized protein</fullName>
    </submittedName>
</protein>
<feature type="transmembrane region" description="Helical" evidence="1">
    <location>
        <begin position="94"/>
        <end position="114"/>
    </location>
</feature>
<feature type="transmembrane region" description="Helical" evidence="1">
    <location>
        <begin position="60"/>
        <end position="82"/>
    </location>
</feature>
<dbReference type="KEGG" id="ome:OLMES_4856"/>
<evidence type="ECO:0000313" key="2">
    <source>
        <dbReference type="EMBL" id="ARU58844.1"/>
    </source>
</evidence>
<evidence type="ECO:0000313" key="3">
    <source>
        <dbReference type="Proteomes" id="UP000196027"/>
    </source>
</evidence>
<proteinExistence type="predicted"/>